<dbReference type="PANTHER" id="PTHR11735">
    <property type="entry name" value="TRNA N6-ADENOSINE THREONYLCARBAMOYLTRANSFERASE"/>
    <property type="match status" value="1"/>
</dbReference>
<sequence length="228" mass="23485">MAAPEPAEGFLAIDSSSAQAGVALLSGGRVASLAWNAGRSHTVSLLPQVHRLLDLHEKPVSALGGIAVALGPGAFTGLRVGLSLAKGLSFALDLPLVGVSTLEATALPFLAADRLVVATVAAGRGRLAWASYERGPDGLPRPVAPPRNATLPEMLDALARLERRCLIVGELPADIDRSTSILPDAEVIPALLGLRRPEAILALALPMFGTDLANAPGPLEPIYLGRDG</sequence>
<gene>
    <name evidence="2" type="ORF">AVDCRST_MAG59-360</name>
</gene>
<organism evidence="2">
    <name type="scientific">uncultured Thermomicrobiales bacterium</name>
    <dbReference type="NCBI Taxonomy" id="1645740"/>
    <lineage>
        <taxon>Bacteria</taxon>
        <taxon>Pseudomonadati</taxon>
        <taxon>Thermomicrobiota</taxon>
        <taxon>Thermomicrobia</taxon>
        <taxon>Thermomicrobiales</taxon>
        <taxon>environmental samples</taxon>
    </lineage>
</organism>
<dbReference type="Gene3D" id="3.30.420.40">
    <property type="match status" value="2"/>
</dbReference>
<proteinExistence type="predicted"/>
<name>A0A6J4TZD8_9BACT</name>
<dbReference type="EMBL" id="CADCWF010000015">
    <property type="protein sequence ID" value="CAA9536411.1"/>
    <property type="molecule type" value="Genomic_DNA"/>
</dbReference>
<dbReference type="CDD" id="cd24032">
    <property type="entry name" value="ASKHA_NBD_TsaB"/>
    <property type="match status" value="1"/>
</dbReference>
<dbReference type="GO" id="GO:0005829">
    <property type="term" value="C:cytosol"/>
    <property type="evidence" value="ECO:0007669"/>
    <property type="project" value="TreeGrafter"/>
</dbReference>
<accession>A0A6J4TZD8</accession>
<dbReference type="NCBIfam" id="TIGR03725">
    <property type="entry name" value="T6A_YeaZ"/>
    <property type="match status" value="1"/>
</dbReference>
<dbReference type="AlphaFoldDB" id="A0A6J4TZD8"/>
<protein>
    <submittedName>
        <fullName evidence="2">tRNA threonylcarbamoyladenosine biosynthesis protein TsaB</fullName>
    </submittedName>
</protein>
<dbReference type="PANTHER" id="PTHR11735:SF11">
    <property type="entry name" value="TRNA THREONYLCARBAMOYLADENOSINE BIOSYNTHESIS PROTEIN TSAB"/>
    <property type="match status" value="1"/>
</dbReference>
<evidence type="ECO:0000259" key="1">
    <source>
        <dbReference type="Pfam" id="PF00814"/>
    </source>
</evidence>
<dbReference type="InterPro" id="IPR043129">
    <property type="entry name" value="ATPase_NBD"/>
</dbReference>
<dbReference type="InterPro" id="IPR000905">
    <property type="entry name" value="Gcp-like_dom"/>
</dbReference>
<feature type="domain" description="Gcp-like" evidence="1">
    <location>
        <begin position="37"/>
        <end position="137"/>
    </location>
</feature>
<dbReference type="GO" id="GO:0002949">
    <property type="term" value="P:tRNA threonylcarbamoyladenosine modification"/>
    <property type="evidence" value="ECO:0007669"/>
    <property type="project" value="InterPro"/>
</dbReference>
<dbReference type="SUPFAM" id="SSF53067">
    <property type="entry name" value="Actin-like ATPase domain"/>
    <property type="match status" value="2"/>
</dbReference>
<reference evidence="2" key="1">
    <citation type="submission" date="2020-02" db="EMBL/GenBank/DDBJ databases">
        <authorList>
            <person name="Meier V. D."/>
        </authorList>
    </citation>
    <scope>NUCLEOTIDE SEQUENCE</scope>
    <source>
        <strain evidence="2">AVDCRST_MAG59</strain>
    </source>
</reference>
<dbReference type="InterPro" id="IPR022496">
    <property type="entry name" value="T6A_TsaB"/>
</dbReference>
<dbReference type="Pfam" id="PF00814">
    <property type="entry name" value="TsaD"/>
    <property type="match status" value="1"/>
</dbReference>
<evidence type="ECO:0000313" key="2">
    <source>
        <dbReference type="EMBL" id="CAA9536411.1"/>
    </source>
</evidence>